<keyword evidence="3" id="KW-0547">Nucleotide-binding</keyword>
<dbReference type="SMART" id="SM00044">
    <property type="entry name" value="CYCc"/>
    <property type="match status" value="1"/>
</dbReference>
<dbReference type="GO" id="GO:0000166">
    <property type="term" value="F:nucleotide binding"/>
    <property type="evidence" value="ECO:0007669"/>
    <property type="project" value="UniProtKB-KW"/>
</dbReference>
<dbReference type="FunFam" id="3.30.70.1230:FF:000030">
    <property type="entry name" value="Si:ch211-215j19.12"/>
    <property type="match status" value="1"/>
</dbReference>
<evidence type="ECO:0000313" key="10">
    <source>
        <dbReference type="EMBL" id="TPX77745.1"/>
    </source>
</evidence>
<feature type="coiled-coil region" evidence="7">
    <location>
        <begin position="192"/>
        <end position="219"/>
    </location>
</feature>
<comment type="caution">
    <text evidence="10">The sequence shown here is derived from an EMBL/GenBank/DDBJ whole genome shotgun (WGS) entry which is preliminary data.</text>
</comment>
<reference evidence="10 11" key="1">
    <citation type="journal article" date="2019" name="Sci. Rep.">
        <title>Comparative genomics of chytrid fungi reveal insights into the obligate biotrophic and pathogenic lifestyle of Synchytrium endobioticum.</title>
        <authorList>
            <person name="van de Vossenberg B.T.L.H."/>
            <person name="Warris S."/>
            <person name="Nguyen H.D.T."/>
            <person name="van Gent-Pelzer M.P.E."/>
            <person name="Joly D.L."/>
            <person name="van de Geest H.C."/>
            <person name="Bonants P.J.M."/>
            <person name="Smith D.S."/>
            <person name="Levesque C.A."/>
            <person name="van der Lee T.A.J."/>
        </authorList>
    </citation>
    <scope>NUCLEOTIDE SEQUENCE [LARGE SCALE GENOMIC DNA]</scope>
    <source>
        <strain evidence="10 11">CBS 675.73</strain>
    </source>
</reference>
<dbReference type="InterPro" id="IPR029787">
    <property type="entry name" value="Nucleotide_cyclase"/>
</dbReference>
<evidence type="ECO:0000256" key="1">
    <source>
        <dbReference type="ARBA" id="ARBA00004370"/>
    </source>
</evidence>
<feature type="coiled-coil region" evidence="7">
    <location>
        <begin position="111"/>
        <end position="145"/>
    </location>
</feature>
<evidence type="ECO:0000256" key="7">
    <source>
        <dbReference type="SAM" id="Coils"/>
    </source>
</evidence>
<keyword evidence="6" id="KW-0456">Lyase</keyword>
<evidence type="ECO:0000259" key="9">
    <source>
        <dbReference type="PROSITE" id="PS50125"/>
    </source>
</evidence>
<evidence type="ECO:0000256" key="3">
    <source>
        <dbReference type="ARBA" id="ARBA00022741"/>
    </source>
</evidence>
<organism evidence="10 11">
    <name type="scientific">Chytriomyces confervae</name>
    <dbReference type="NCBI Taxonomy" id="246404"/>
    <lineage>
        <taxon>Eukaryota</taxon>
        <taxon>Fungi</taxon>
        <taxon>Fungi incertae sedis</taxon>
        <taxon>Chytridiomycota</taxon>
        <taxon>Chytridiomycota incertae sedis</taxon>
        <taxon>Chytridiomycetes</taxon>
        <taxon>Chytridiales</taxon>
        <taxon>Chytriomycetaceae</taxon>
        <taxon>Chytriomyces</taxon>
    </lineage>
</organism>
<dbReference type="Proteomes" id="UP000320333">
    <property type="component" value="Unassembled WGS sequence"/>
</dbReference>
<dbReference type="Pfam" id="PF00211">
    <property type="entry name" value="Guanylate_cyc"/>
    <property type="match status" value="1"/>
</dbReference>
<feature type="compositionally biased region" description="Low complexity" evidence="8">
    <location>
        <begin position="314"/>
        <end position="334"/>
    </location>
</feature>
<dbReference type="InterPro" id="IPR050401">
    <property type="entry name" value="Cyclic_nucleotide_synthase"/>
</dbReference>
<evidence type="ECO:0000313" key="11">
    <source>
        <dbReference type="Proteomes" id="UP000320333"/>
    </source>
</evidence>
<dbReference type="GO" id="GO:0004383">
    <property type="term" value="F:guanylate cyclase activity"/>
    <property type="evidence" value="ECO:0007669"/>
    <property type="project" value="TreeGrafter"/>
</dbReference>
<dbReference type="OrthoDB" id="1890790at2759"/>
<evidence type="ECO:0000256" key="2">
    <source>
        <dbReference type="ARBA" id="ARBA00022692"/>
    </source>
</evidence>
<accession>A0A507FQ87</accession>
<keyword evidence="5" id="KW-0472">Membrane</keyword>
<feature type="coiled-coil region" evidence="7">
    <location>
        <begin position="405"/>
        <end position="439"/>
    </location>
</feature>
<comment type="subcellular location">
    <subcellularLocation>
        <location evidence="1">Membrane</location>
    </subcellularLocation>
</comment>
<keyword evidence="2" id="KW-0812">Transmembrane</keyword>
<dbReference type="STRING" id="246404.A0A507FQ87"/>
<dbReference type="Gene3D" id="3.30.70.1230">
    <property type="entry name" value="Nucleotide cyclase"/>
    <property type="match status" value="1"/>
</dbReference>
<dbReference type="GO" id="GO:0035556">
    <property type="term" value="P:intracellular signal transduction"/>
    <property type="evidence" value="ECO:0007669"/>
    <property type="project" value="InterPro"/>
</dbReference>
<dbReference type="SUPFAM" id="SSF55073">
    <property type="entry name" value="Nucleotide cyclase"/>
    <property type="match status" value="1"/>
</dbReference>
<dbReference type="AlphaFoldDB" id="A0A507FQ87"/>
<protein>
    <recommendedName>
        <fullName evidence="9">Guanylate cyclase domain-containing protein</fullName>
    </recommendedName>
</protein>
<dbReference type="InterPro" id="IPR001054">
    <property type="entry name" value="A/G_cyclase"/>
</dbReference>
<feature type="region of interest" description="Disordered" evidence="8">
    <location>
        <begin position="306"/>
        <end position="342"/>
    </location>
</feature>
<dbReference type="GO" id="GO:0005886">
    <property type="term" value="C:plasma membrane"/>
    <property type="evidence" value="ECO:0007669"/>
    <property type="project" value="TreeGrafter"/>
</dbReference>
<dbReference type="EMBL" id="QEAP01000015">
    <property type="protein sequence ID" value="TPX77745.1"/>
    <property type="molecule type" value="Genomic_DNA"/>
</dbReference>
<gene>
    <name evidence="10" type="ORF">CcCBS67573_g00988</name>
</gene>
<dbReference type="CDD" id="cd07302">
    <property type="entry name" value="CHD"/>
    <property type="match status" value="1"/>
</dbReference>
<feature type="domain" description="Guanylate cyclase" evidence="9">
    <location>
        <begin position="488"/>
        <end position="626"/>
    </location>
</feature>
<feature type="coiled-coil region" evidence="7">
    <location>
        <begin position="243"/>
        <end position="275"/>
    </location>
</feature>
<evidence type="ECO:0000256" key="5">
    <source>
        <dbReference type="ARBA" id="ARBA00023136"/>
    </source>
</evidence>
<dbReference type="PANTHER" id="PTHR11920:SF335">
    <property type="entry name" value="GUANYLATE CYCLASE"/>
    <property type="match status" value="1"/>
</dbReference>
<dbReference type="PROSITE" id="PS50125">
    <property type="entry name" value="GUANYLATE_CYCLASE_2"/>
    <property type="match status" value="1"/>
</dbReference>
<keyword evidence="7" id="KW-0175">Coiled coil</keyword>
<dbReference type="GO" id="GO:0004016">
    <property type="term" value="F:adenylate cyclase activity"/>
    <property type="evidence" value="ECO:0007669"/>
    <property type="project" value="TreeGrafter"/>
</dbReference>
<proteinExistence type="predicted"/>
<name>A0A507FQ87_9FUNG</name>
<evidence type="ECO:0000256" key="8">
    <source>
        <dbReference type="SAM" id="MobiDB-lite"/>
    </source>
</evidence>
<sequence>MAAEVKFSQSAAVTRCRTVKEVKLKAQQAIVKLSDEEVTIYSANLEDSRNQLKNQLVDQVSVDTRQSDEARDVKVSLHRKEQLNKLVDKLTAIKCVLRFQEEAREREISFKNSVRQKRSAFQVRLARLEQRQSAERNELNMSQTRLAETMNQIRTIEMKTIKDRNQARRMIRENEIQAQQAAMRQQKESEFLRELQLCKARQTSELNDLEINNMEETEDILIQQKLEEFELIAKHTLIERDMLANLDQQKSQLNAEQLQERQQSLKVALVRNQKKQSKMLAKAQRAALKSREKNLLVDNPIIRGDSTVEESDYGQSDSGSQSEGKSSAGGSQQSLHEKEDEGVDAEFRAAAEKNSVLNKDTQVVSEAEKQIATLFETGQERNRSISLYHKKILSELKQLHRSVISQKSKEQRRRISDLLKDHEEEIEQIKMEQTQTMNDLLETHLQSEEMRADTAQSQNLLGMMLPAHIMEKIELGITPEPEQFEVVTLFFTDIYEFKKLVASVNPVKILELLNILYTKFDSIIAKYSQLYKVESVSDTYMVAAGLSLSKGSTPEEVAECTIQALKCAAELQELVNGLVLNETVGDHAIRLRIGVHSGNINAGLIGTKMSRYCLFGDTVNTASRMCTTGDAGKIQVSSETIQVLGNDDQFEFEIRGEIDVKGKGKMRTFWLIY</sequence>
<dbReference type="GO" id="GO:0007168">
    <property type="term" value="P:receptor guanylyl cyclase signaling pathway"/>
    <property type="evidence" value="ECO:0007669"/>
    <property type="project" value="TreeGrafter"/>
</dbReference>
<dbReference type="PANTHER" id="PTHR11920">
    <property type="entry name" value="GUANYLYL CYCLASE"/>
    <property type="match status" value="1"/>
</dbReference>
<dbReference type="GO" id="GO:0001653">
    <property type="term" value="F:peptide receptor activity"/>
    <property type="evidence" value="ECO:0007669"/>
    <property type="project" value="TreeGrafter"/>
</dbReference>
<evidence type="ECO:0000256" key="4">
    <source>
        <dbReference type="ARBA" id="ARBA00022989"/>
    </source>
</evidence>
<keyword evidence="11" id="KW-1185">Reference proteome</keyword>
<evidence type="ECO:0000256" key="6">
    <source>
        <dbReference type="ARBA" id="ARBA00023239"/>
    </source>
</evidence>
<keyword evidence="4" id="KW-1133">Transmembrane helix</keyword>